<reference evidence="2 3" key="1">
    <citation type="journal article" date="2013" name="ISME J.">
        <title>Metabolic model for the filamentous 'Candidatus Microthrix parvicella' based on genomic and metagenomic analyses.</title>
        <authorList>
            <person name="Jon McIlroy S."/>
            <person name="Kristiansen R."/>
            <person name="Albertsen M."/>
            <person name="Michael Karst S."/>
            <person name="Rossetti S."/>
            <person name="Lund Nielsen J."/>
            <person name="Tandoi V."/>
            <person name="James Seviour R."/>
            <person name="Nielsen P.H."/>
        </authorList>
    </citation>
    <scope>NUCLEOTIDE SEQUENCE [LARGE SCALE GENOMIC DNA]</scope>
    <source>
        <strain evidence="2 3">RN1</strain>
    </source>
</reference>
<accession>R4Z180</accession>
<sequence length="56" mass="6071">MAHYGPGASGVGVESMLESTRGRVIDWRQSGTQGRAPGQRSMLKATGEDDMMKTTW</sequence>
<dbReference type="STRING" id="1229780.BN381_430075"/>
<evidence type="ECO:0000313" key="2">
    <source>
        <dbReference type="EMBL" id="CCM64679.1"/>
    </source>
</evidence>
<dbReference type="EMBL" id="CANL01000038">
    <property type="protein sequence ID" value="CCM64679.1"/>
    <property type="molecule type" value="Genomic_DNA"/>
</dbReference>
<dbReference type="HOGENOM" id="CLU_3005593_0_0_11"/>
<proteinExistence type="predicted"/>
<gene>
    <name evidence="2" type="ORF">BN381_430075</name>
</gene>
<dbReference type="AlphaFoldDB" id="R4Z180"/>
<feature type="region of interest" description="Disordered" evidence="1">
    <location>
        <begin position="22"/>
        <end position="56"/>
    </location>
</feature>
<dbReference type="Proteomes" id="UP000018291">
    <property type="component" value="Unassembled WGS sequence"/>
</dbReference>
<name>R4Z180_9ACTN</name>
<feature type="compositionally biased region" description="Basic and acidic residues" evidence="1">
    <location>
        <begin position="46"/>
        <end position="56"/>
    </location>
</feature>
<comment type="caution">
    <text evidence="2">The sequence shown here is derived from an EMBL/GenBank/DDBJ whole genome shotgun (WGS) entry which is preliminary data.</text>
</comment>
<evidence type="ECO:0000313" key="3">
    <source>
        <dbReference type="Proteomes" id="UP000018291"/>
    </source>
</evidence>
<keyword evidence="3" id="KW-1185">Reference proteome</keyword>
<protein>
    <submittedName>
        <fullName evidence="2">Uncharacterized protein</fullName>
    </submittedName>
</protein>
<evidence type="ECO:0000256" key="1">
    <source>
        <dbReference type="SAM" id="MobiDB-lite"/>
    </source>
</evidence>
<organism evidence="2 3">
    <name type="scientific">Candidatus Neomicrothrix parvicella RN1</name>
    <dbReference type="NCBI Taxonomy" id="1229780"/>
    <lineage>
        <taxon>Bacteria</taxon>
        <taxon>Bacillati</taxon>
        <taxon>Actinomycetota</taxon>
        <taxon>Acidimicrobiia</taxon>
        <taxon>Acidimicrobiales</taxon>
        <taxon>Microthrixaceae</taxon>
        <taxon>Candidatus Neomicrothrix</taxon>
    </lineage>
</organism>